<dbReference type="InterPro" id="IPR007867">
    <property type="entry name" value="GMC_OxRtase_C"/>
</dbReference>
<dbReference type="Pfam" id="PF00732">
    <property type="entry name" value="GMC_oxred_N"/>
    <property type="match status" value="1"/>
</dbReference>
<comment type="cofactor">
    <cofactor evidence="1">
        <name>FAD</name>
        <dbReference type="ChEBI" id="CHEBI:57692"/>
    </cofactor>
</comment>
<feature type="domain" description="Glucose-methanol-choline oxidoreductase N-terminal" evidence="5">
    <location>
        <begin position="4"/>
        <end position="296"/>
    </location>
</feature>
<keyword evidence="3" id="KW-0285">Flavoprotein</keyword>
<evidence type="ECO:0000256" key="1">
    <source>
        <dbReference type="ARBA" id="ARBA00001974"/>
    </source>
</evidence>
<organism evidence="7 8">
    <name type="scientific">Aurantiacibacter gilvus</name>
    <dbReference type="NCBI Taxonomy" id="3139141"/>
    <lineage>
        <taxon>Bacteria</taxon>
        <taxon>Pseudomonadati</taxon>
        <taxon>Pseudomonadota</taxon>
        <taxon>Alphaproteobacteria</taxon>
        <taxon>Sphingomonadales</taxon>
        <taxon>Erythrobacteraceae</taxon>
        <taxon>Aurantiacibacter</taxon>
    </lineage>
</organism>
<comment type="caution">
    <text evidence="7">The sequence shown here is derived from an EMBL/GenBank/DDBJ whole genome shotgun (WGS) entry which is preliminary data.</text>
</comment>
<dbReference type="EMBL" id="JBBYHV010000001">
    <property type="protein sequence ID" value="MEL1249623.1"/>
    <property type="molecule type" value="Genomic_DNA"/>
</dbReference>
<dbReference type="Proteomes" id="UP001497045">
    <property type="component" value="Unassembled WGS sequence"/>
</dbReference>
<evidence type="ECO:0000256" key="3">
    <source>
        <dbReference type="ARBA" id="ARBA00022630"/>
    </source>
</evidence>
<feature type="domain" description="Glucose-methanol-choline oxidoreductase C-terminal" evidence="6">
    <location>
        <begin position="391"/>
        <end position="523"/>
    </location>
</feature>
<dbReference type="PANTHER" id="PTHR11552:SF147">
    <property type="entry name" value="CHOLINE DEHYDROGENASE, MITOCHONDRIAL"/>
    <property type="match status" value="1"/>
</dbReference>
<dbReference type="PANTHER" id="PTHR11552">
    <property type="entry name" value="GLUCOSE-METHANOL-CHOLINE GMC OXIDOREDUCTASE"/>
    <property type="match status" value="1"/>
</dbReference>
<evidence type="ECO:0000313" key="8">
    <source>
        <dbReference type="Proteomes" id="UP001497045"/>
    </source>
</evidence>
<protein>
    <submittedName>
        <fullName evidence="7">GMC family oxidoreductase N-terminal domain-containing protein</fullName>
    </submittedName>
</protein>
<dbReference type="Gene3D" id="3.50.50.60">
    <property type="entry name" value="FAD/NAD(P)-binding domain"/>
    <property type="match status" value="1"/>
</dbReference>
<name>A0ABU9ICG3_9SPHN</name>
<evidence type="ECO:0000259" key="5">
    <source>
        <dbReference type="Pfam" id="PF00732"/>
    </source>
</evidence>
<proteinExistence type="inferred from homology"/>
<evidence type="ECO:0000256" key="4">
    <source>
        <dbReference type="ARBA" id="ARBA00022827"/>
    </source>
</evidence>
<dbReference type="Pfam" id="PF05199">
    <property type="entry name" value="GMC_oxred_C"/>
    <property type="match status" value="1"/>
</dbReference>
<gene>
    <name evidence="7" type="ORF">AAEO60_02950</name>
</gene>
<dbReference type="InterPro" id="IPR012132">
    <property type="entry name" value="GMC_OxRdtase"/>
</dbReference>
<dbReference type="InterPro" id="IPR000172">
    <property type="entry name" value="GMC_OxRdtase_N"/>
</dbReference>
<dbReference type="SUPFAM" id="SSF54373">
    <property type="entry name" value="FAD-linked reductases, C-terminal domain"/>
    <property type="match status" value="1"/>
</dbReference>
<reference evidence="7 8" key="1">
    <citation type="submission" date="2024-04" db="EMBL/GenBank/DDBJ databases">
        <title>Aurantiacibacter sp. DGU6 16S ribosomal RNA gene Genome sequencing and assembly.</title>
        <authorList>
            <person name="Park S."/>
        </authorList>
    </citation>
    <scope>NUCLEOTIDE SEQUENCE [LARGE SCALE GENOMIC DNA]</scope>
    <source>
        <strain evidence="7 8">DGU6</strain>
    </source>
</reference>
<keyword evidence="4" id="KW-0274">FAD</keyword>
<dbReference type="Gene3D" id="3.30.560.10">
    <property type="entry name" value="Glucose Oxidase, domain 3"/>
    <property type="match status" value="1"/>
</dbReference>
<dbReference type="InterPro" id="IPR036188">
    <property type="entry name" value="FAD/NAD-bd_sf"/>
</dbReference>
<comment type="similarity">
    <text evidence="2">Belongs to the GMC oxidoreductase family.</text>
</comment>
<evidence type="ECO:0000259" key="6">
    <source>
        <dbReference type="Pfam" id="PF05199"/>
    </source>
</evidence>
<evidence type="ECO:0000256" key="2">
    <source>
        <dbReference type="ARBA" id="ARBA00010790"/>
    </source>
</evidence>
<keyword evidence="8" id="KW-1185">Reference proteome</keyword>
<dbReference type="RefSeq" id="WP_341672156.1">
    <property type="nucleotide sequence ID" value="NZ_JBBYHV010000001.1"/>
</dbReference>
<sequence length="535" mass="58600">MDEFDYIVVGAGSAGCVVAARLSEDPDVSVLLLEAGGSDRKLTISMPLGFLKTVFDPSLSWGDMGEPEPNLGGRQLWLPRGKVMGGSGSINGMFYMRGHPNDYDTWAQMGARGWSYDDVLPYFRKMEDSWRGENEFHGKGGPLRVEPIQTGHLLHQPMRDAVLAAGYPGTDDISGADAEGPALGEVTVDKRGRRASTAAAYIRPALSRPNLEVRQQALAHRILFEDGRAVGVEYERGGEVRQVRARHEVILCGGVYNSPQLLLMSGIGPAEDLAELGIDVRADLPGVGRNISEHPCCWMEWQATKPVTFVRELRVDRVARHVLQWLLFGSGKFATQLNSCNVVLRTDPELAQPDIQLMANPVAFGVTPWLPPFVPEPEHKFACGVVLLNQRSRGWMKLRSAEPHERPAITLNIMDDPWDVQTMIRGVREARRIYRTSPQAELTGTELMPGEQVDSDEELEAWIRDVAVIGQHAVGSCRMGTDPQAVVDPELRVRGIDGLRVIDASVMPTVPGANTNASAIMIGEKGADLVKADCS</sequence>
<dbReference type="PIRSF" id="PIRSF000137">
    <property type="entry name" value="Alcohol_oxidase"/>
    <property type="match status" value="1"/>
</dbReference>
<accession>A0ABU9ICG3</accession>
<dbReference type="SUPFAM" id="SSF51905">
    <property type="entry name" value="FAD/NAD(P)-binding domain"/>
    <property type="match status" value="1"/>
</dbReference>
<evidence type="ECO:0000313" key="7">
    <source>
        <dbReference type="EMBL" id="MEL1249623.1"/>
    </source>
</evidence>